<dbReference type="RefSeq" id="WP_007861229.1">
    <property type="nucleotide sequence ID" value="NZ_JH376420.1"/>
</dbReference>
<evidence type="ECO:0000313" key="2">
    <source>
        <dbReference type="Proteomes" id="UP000003763"/>
    </source>
</evidence>
<dbReference type="Proteomes" id="UP000003763">
    <property type="component" value="Unassembled WGS sequence"/>
</dbReference>
<proteinExistence type="predicted"/>
<protein>
    <submittedName>
        <fullName evidence="1">Uncharacterized protein</fullName>
    </submittedName>
</protein>
<evidence type="ECO:0000313" key="1">
    <source>
        <dbReference type="EMBL" id="EHE99270.1"/>
    </source>
</evidence>
<organism evidence="1 2">
    <name type="scientific">[Clostridium] citroniae WAL-17108</name>
    <dbReference type="NCBI Taxonomy" id="742733"/>
    <lineage>
        <taxon>Bacteria</taxon>
        <taxon>Bacillati</taxon>
        <taxon>Bacillota</taxon>
        <taxon>Clostridia</taxon>
        <taxon>Lachnospirales</taxon>
        <taxon>Lachnospiraceae</taxon>
        <taxon>Enterocloster</taxon>
    </lineage>
</organism>
<comment type="caution">
    <text evidence="1">The sequence shown here is derived from an EMBL/GenBank/DDBJ whole genome shotgun (WGS) entry which is preliminary data.</text>
</comment>
<accession>G5HGS0</accession>
<gene>
    <name evidence="1" type="ORF">HMPREF9469_01839</name>
</gene>
<sequence>MGRALKRVPLNFDWPLNTIWYGYYSNYCHDSDYSAGGCDNCKRFATLKGIALTSYGCPDFEPFLGPPKGEGFQLWETTTEGSPVSPVFETLDELCEWCESNYTVFADMKVSKEQWKEMLDADFVHAKVGNAVFI</sequence>
<name>G5HGS0_9FIRM</name>
<dbReference type="HOGENOM" id="CLU_1892533_0_0_9"/>
<dbReference type="AlphaFoldDB" id="G5HGS0"/>
<dbReference type="EMBL" id="ADLJ01000014">
    <property type="protein sequence ID" value="EHE99270.1"/>
    <property type="molecule type" value="Genomic_DNA"/>
</dbReference>
<reference evidence="1 2" key="1">
    <citation type="submission" date="2011-08" db="EMBL/GenBank/DDBJ databases">
        <title>The Genome Sequence of Clostridium citroniae WAL-17108.</title>
        <authorList>
            <consortium name="The Broad Institute Genome Sequencing Platform"/>
            <person name="Earl A."/>
            <person name="Ward D."/>
            <person name="Feldgarden M."/>
            <person name="Gevers D."/>
            <person name="Finegold S.M."/>
            <person name="Summanen P.H."/>
            <person name="Molitoris D.R."/>
            <person name="Vaisanen M.L."/>
            <person name="Daigneault M."/>
            <person name="Allen-Vercoe E."/>
            <person name="Young S.K."/>
            <person name="Zeng Q."/>
            <person name="Gargeya S."/>
            <person name="Fitzgerald M."/>
            <person name="Haas B."/>
            <person name="Abouelleil A."/>
            <person name="Alvarado L."/>
            <person name="Arachchi H.M."/>
            <person name="Berlin A."/>
            <person name="Brown A."/>
            <person name="Chapman S.B."/>
            <person name="Chen Z."/>
            <person name="Dunbar C."/>
            <person name="Freedman E."/>
            <person name="Gearin G."/>
            <person name="Gellesch M."/>
            <person name="Goldberg J."/>
            <person name="Griggs A."/>
            <person name="Gujja S."/>
            <person name="Heiman D."/>
            <person name="Howarth C."/>
            <person name="Larson L."/>
            <person name="Lui A."/>
            <person name="MacDonald P.J.P."/>
            <person name="Montmayeur A."/>
            <person name="Murphy C."/>
            <person name="Neiman D."/>
            <person name="Pearson M."/>
            <person name="Priest M."/>
            <person name="Roberts A."/>
            <person name="Saif S."/>
            <person name="Shea T."/>
            <person name="Shenoy N."/>
            <person name="Sisk P."/>
            <person name="Stolte C."/>
            <person name="Sykes S."/>
            <person name="Wortman J."/>
            <person name="Nusbaum C."/>
            <person name="Birren B."/>
        </authorList>
    </citation>
    <scope>NUCLEOTIDE SEQUENCE [LARGE SCALE GENOMIC DNA]</scope>
    <source>
        <strain evidence="1 2">WAL-17108</strain>
    </source>
</reference>